<sequence length="742" mass="84812">MKYSLIVFILFACLIVSSFSDDSPCLTDPTTDPCKNYTYDATADLNTLCAANNNGSMVICSIGLACTGAKSNVGVCAPFSLLADGCTGEFKTADACKNYNALCAANSVVEQCKTQAATPNLPTTAKVNTEIVSICTEMPTMKDCATCPYNTTTTGTPMNCDSFKVYSALCIDMPKMSQCADYNNYCKEGEPIPKSLIGSNYCDTPGSASSLKVSFGLLLLSSFILTLLIRDLIFEYVRVISKQIVKSDMLNTLKWHQVITIPHQMVAYGYFDQLKEFYDGKLNHKFWADDEHRSYVSMRAAEMSIQVNRIDILKFYIDQVKIPTNTSTLMIYVAKYGRLEMMEYLHRRVRDSGWDYRTALKMSPNSKNFEVFICFLKKYLASQQHLGSDDSQPFYSLDNTLNITFECALEAGQLEIMDYLYNNYNIDIHSEKIVEIPLKVGDIRLIEWLIDRNVDIWGLYRDCCILDRALLYGNLELGKWIHEKHTGSNIDTVIASANAMDNAVLSKRQDIVEWLHYNRSEGCTPSAMDYASSIGSITVLQWFHCNRTEGCTFLALDNATQMGNIDAVRWLHENRTEGCSINSYINSIRMNYLEIFKFLLENRSDFPKEKIASLIKYTLRYSTEFLSYFYENYHYTVNEIDSHIRKAISSSNKYQLKWLLKRHIDLFKQNNNNNNVDNLNRLDINHLISGTNDSQMLLILNEFRIENLGIVYFKERNSFWFQLIIMVSSIIILISLFIQYFI</sequence>
<gene>
    <name evidence="3" type="ORF">PPL_10566</name>
</gene>
<feature type="transmembrane region" description="Helical" evidence="1">
    <location>
        <begin position="719"/>
        <end position="741"/>
    </location>
</feature>
<keyword evidence="1" id="KW-0812">Transmembrane</keyword>
<dbReference type="RefSeq" id="XP_020428122.1">
    <property type="nucleotide sequence ID" value="XM_020581335.1"/>
</dbReference>
<evidence type="ECO:0000256" key="2">
    <source>
        <dbReference type="SAM" id="SignalP"/>
    </source>
</evidence>
<evidence type="ECO:0000313" key="3">
    <source>
        <dbReference type="EMBL" id="EFA75988.1"/>
    </source>
</evidence>
<keyword evidence="2" id="KW-0732">Signal</keyword>
<comment type="caution">
    <text evidence="3">The sequence shown here is derived from an EMBL/GenBank/DDBJ whole genome shotgun (WGS) entry which is preliminary data.</text>
</comment>
<dbReference type="Gene3D" id="1.25.40.20">
    <property type="entry name" value="Ankyrin repeat-containing domain"/>
    <property type="match status" value="1"/>
</dbReference>
<dbReference type="GeneID" id="31366035"/>
<evidence type="ECO:0000256" key="1">
    <source>
        <dbReference type="SAM" id="Phobius"/>
    </source>
</evidence>
<evidence type="ECO:0000313" key="4">
    <source>
        <dbReference type="Proteomes" id="UP000001396"/>
    </source>
</evidence>
<dbReference type="InterPro" id="IPR036770">
    <property type="entry name" value="Ankyrin_rpt-contain_sf"/>
</dbReference>
<reference evidence="3 4" key="1">
    <citation type="journal article" date="2011" name="Genome Res.">
        <title>Phylogeny-wide analysis of social amoeba genomes highlights ancient origins for complex intercellular communication.</title>
        <authorList>
            <person name="Heidel A.J."/>
            <person name="Lawal H.M."/>
            <person name="Felder M."/>
            <person name="Schilde C."/>
            <person name="Helps N.R."/>
            <person name="Tunggal B."/>
            <person name="Rivero F."/>
            <person name="John U."/>
            <person name="Schleicher M."/>
            <person name="Eichinger L."/>
            <person name="Platzer M."/>
            <person name="Noegel A.A."/>
            <person name="Schaap P."/>
            <person name="Gloeckner G."/>
        </authorList>
    </citation>
    <scope>NUCLEOTIDE SEQUENCE [LARGE SCALE GENOMIC DNA]</scope>
    <source>
        <strain evidence="4">ATCC 26659 / Pp 5 / PN500</strain>
    </source>
</reference>
<proteinExistence type="predicted"/>
<dbReference type="EMBL" id="ADBJ01000050">
    <property type="protein sequence ID" value="EFA75988.1"/>
    <property type="molecule type" value="Genomic_DNA"/>
</dbReference>
<dbReference type="AlphaFoldDB" id="D3BRF6"/>
<dbReference type="InParanoid" id="D3BRF6"/>
<dbReference type="Proteomes" id="UP000001396">
    <property type="component" value="Unassembled WGS sequence"/>
</dbReference>
<dbReference type="PANTHER" id="PTHR46586">
    <property type="entry name" value="ANKYRIN REPEAT-CONTAINING PROTEIN"/>
    <property type="match status" value="1"/>
</dbReference>
<organism evidence="3 4">
    <name type="scientific">Heterostelium pallidum (strain ATCC 26659 / Pp 5 / PN500)</name>
    <name type="common">Cellular slime mold</name>
    <name type="synonym">Polysphondylium pallidum</name>
    <dbReference type="NCBI Taxonomy" id="670386"/>
    <lineage>
        <taxon>Eukaryota</taxon>
        <taxon>Amoebozoa</taxon>
        <taxon>Evosea</taxon>
        <taxon>Eumycetozoa</taxon>
        <taxon>Dictyostelia</taxon>
        <taxon>Acytosteliales</taxon>
        <taxon>Acytosteliaceae</taxon>
        <taxon>Heterostelium</taxon>
    </lineage>
</organism>
<name>D3BRF6_HETP5</name>
<dbReference type="SUPFAM" id="SSF48403">
    <property type="entry name" value="Ankyrin repeat"/>
    <property type="match status" value="2"/>
</dbReference>
<keyword evidence="1" id="KW-0472">Membrane</keyword>
<feature type="chain" id="PRO_5003041516" evidence="2">
    <location>
        <begin position="21"/>
        <end position="742"/>
    </location>
</feature>
<feature type="signal peptide" evidence="2">
    <location>
        <begin position="1"/>
        <end position="20"/>
    </location>
</feature>
<protein>
    <submittedName>
        <fullName evidence="3">Endosomal membrane protein</fullName>
    </submittedName>
</protein>
<keyword evidence="1" id="KW-1133">Transmembrane helix</keyword>
<accession>D3BRF6</accession>
<keyword evidence="4" id="KW-1185">Reference proteome</keyword>
<dbReference type="InterPro" id="IPR052050">
    <property type="entry name" value="SecEffector_AnkRepeat"/>
</dbReference>
<dbReference type="PANTHER" id="PTHR46586:SF3">
    <property type="entry name" value="ANKYRIN REPEAT-CONTAINING PROTEIN"/>
    <property type="match status" value="1"/>
</dbReference>